<evidence type="ECO:0000256" key="4">
    <source>
        <dbReference type="ARBA" id="ARBA00022692"/>
    </source>
</evidence>
<evidence type="ECO:0000256" key="8">
    <source>
        <dbReference type="ARBA" id="ARBA00023065"/>
    </source>
</evidence>
<dbReference type="InterPro" id="IPR047871">
    <property type="entry name" value="K_chnl_Slo-like"/>
</dbReference>
<dbReference type="EMBL" id="CACVKT020004690">
    <property type="protein sequence ID" value="CAC5391293.1"/>
    <property type="molecule type" value="Genomic_DNA"/>
</dbReference>
<keyword evidence="8" id="KW-0406">Ion transport</keyword>
<feature type="transmembrane region" description="Helical" evidence="11">
    <location>
        <begin position="229"/>
        <end position="250"/>
    </location>
</feature>
<evidence type="ECO:0000256" key="9">
    <source>
        <dbReference type="ARBA" id="ARBA00023136"/>
    </source>
</evidence>
<organism evidence="12 13">
    <name type="scientific">Mytilus coruscus</name>
    <name type="common">Sea mussel</name>
    <dbReference type="NCBI Taxonomy" id="42192"/>
    <lineage>
        <taxon>Eukaryota</taxon>
        <taxon>Metazoa</taxon>
        <taxon>Spiralia</taxon>
        <taxon>Lophotrochozoa</taxon>
        <taxon>Mollusca</taxon>
        <taxon>Bivalvia</taxon>
        <taxon>Autobranchia</taxon>
        <taxon>Pteriomorphia</taxon>
        <taxon>Mytilida</taxon>
        <taxon>Mytiloidea</taxon>
        <taxon>Mytilidae</taxon>
        <taxon>Mytilinae</taxon>
        <taxon>Mytilus</taxon>
    </lineage>
</organism>
<keyword evidence="9 11" id="KW-0472">Membrane</keyword>
<dbReference type="Proteomes" id="UP000507470">
    <property type="component" value="Unassembled WGS sequence"/>
</dbReference>
<evidence type="ECO:0000256" key="11">
    <source>
        <dbReference type="SAM" id="Phobius"/>
    </source>
</evidence>
<keyword evidence="10" id="KW-0407">Ion channel</keyword>
<keyword evidence="5" id="KW-0631">Potassium channel</keyword>
<dbReference type="PANTHER" id="PTHR10027:SF10">
    <property type="entry name" value="SLOWPOKE 2, ISOFORM D"/>
    <property type="match status" value="1"/>
</dbReference>
<evidence type="ECO:0000256" key="1">
    <source>
        <dbReference type="ARBA" id="ARBA00004141"/>
    </source>
</evidence>
<dbReference type="PANTHER" id="PTHR10027">
    <property type="entry name" value="CALCIUM-ACTIVATED POTASSIUM CHANNEL ALPHA CHAIN"/>
    <property type="match status" value="1"/>
</dbReference>
<keyword evidence="6" id="KW-0630">Potassium</keyword>
<gene>
    <name evidence="12" type="ORF">MCOR_26305</name>
</gene>
<sequence>MFASYRRILALVPYKQLRAQEPAKKEGQNCRFFPRSKDGTRCSCLLFCLDVCCPLLESLFLCEADNMTEQLVCDGIDLKWMNGGDSDDEEESDSSPATKFHEKMSCRGKIRRLLLRKARSRIIFTFFDVVVKALCCVLYFVRVQTDDINRYKCGGGMCLNGTEPEVAVTNEEDGMKFTSAEINWHVLLWVHRPLPLWIVQVVLAVASFSKTLLLLFITKENKLEQVTSFLFVMEVICSLPFIVTIFYPVILMNLYVPAFLNCWLLKNAIERLFVSRIYYKKIGC</sequence>
<name>A0A6J8C4T0_MYTCO</name>
<comment type="subcellular location">
    <subcellularLocation>
        <location evidence="1">Membrane</location>
        <topology evidence="1">Multi-pass membrane protein</topology>
    </subcellularLocation>
</comment>
<keyword evidence="3" id="KW-0633">Potassium transport</keyword>
<evidence type="ECO:0000256" key="5">
    <source>
        <dbReference type="ARBA" id="ARBA00022826"/>
    </source>
</evidence>
<accession>A0A6J8C4T0</accession>
<evidence type="ECO:0000256" key="6">
    <source>
        <dbReference type="ARBA" id="ARBA00022958"/>
    </source>
</evidence>
<protein>
    <submittedName>
        <fullName evidence="12">KCNT1</fullName>
    </submittedName>
</protein>
<evidence type="ECO:0000256" key="3">
    <source>
        <dbReference type="ARBA" id="ARBA00022538"/>
    </source>
</evidence>
<dbReference type="GO" id="GO:0005886">
    <property type="term" value="C:plasma membrane"/>
    <property type="evidence" value="ECO:0007669"/>
    <property type="project" value="TreeGrafter"/>
</dbReference>
<keyword evidence="7 11" id="KW-1133">Transmembrane helix</keyword>
<evidence type="ECO:0000313" key="12">
    <source>
        <dbReference type="EMBL" id="CAC5391293.1"/>
    </source>
</evidence>
<dbReference type="OrthoDB" id="6093597at2759"/>
<dbReference type="GO" id="GO:0015271">
    <property type="term" value="F:outward rectifier potassium channel activity"/>
    <property type="evidence" value="ECO:0007669"/>
    <property type="project" value="TreeGrafter"/>
</dbReference>
<evidence type="ECO:0000256" key="10">
    <source>
        <dbReference type="ARBA" id="ARBA00023303"/>
    </source>
</evidence>
<dbReference type="AlphaFoldDB" id="A0A6J8C4T0"/>
<keyword evidence="2" id="KW-0813">Transport</keyword>
<evidence type="ECO:0000313" key="13">
    <source>
        <dbReference type="Proteomes" id="UP000507470"/>
    </source>
</evidence>
<feature type="transmembrane region" description="Helical" evidence="11">
    <location>
        <begin position="122"/>
        <end position="141"/>
    </location>
</feature>
<proteinExistence type="predicted"/>
<evidence type="ECO:0000256" key="7">
    <source>
        <dbReference type="ARBA" id="ARBA00022989"/>
    </source>
</evidence>
<evidence type="ECO:0000256" key="2">
    <source>
        <dbReference type="ARBA" id="ARBA00022448"/>
    </source>
</evidence>
<keyword evidence="13" id="KW-1185">Reference proteome</keyword>
<keyword evidence="4 11" id="KW-0812">Transmembrane</keyword>
<feature type="transmembrane region" description="Helical" evidence="11">
    <location>
        <begin position="194"/>
        <end position="217"/>
    </location>
</feature>
<reference evidence="12 13" key="1">
    <citation type="submission" date="2020-06" db="EMBL/GenBank/DDBJ databases">
        <authorList>
            <person name="Li R."/>
            <person name="Bekaert M."/>
        </authorList>
    </citation>
    <scope>NUCLEOTIDE SEQUENCE [LARGE SCALE GENOMIC DNA]</scope>
    <source>
        <strain evidence="13">wild</strain>
    </source>
</reference>
<dbReference type="GO" id="GO:0005228">
    <property type="term" value="F:intracellular sodium-activated potassium channel activity"/>
    <property type="evidence" value="ECO:0007669"/>
    <property type="project" value="TreeGrafter"/>
</dbReference>